<evidence type="ECO:0000256" key="1">
    <source>
        <dbReference type="ARBA" id="ARBA00004651"/>
    </source>
</evidence>
<dbReference type="InterPro" id="IPR043968">
    <property type="entry name" value="SGNH"/>
</dbReference>
<evidence type="ECO:0000256" key="4">
    <source>
        <dbReference type="ARBA" id="ARBA00022692"/>
    </source>
</evidence>
<dbReference type="AlphaFoldDB" id="A0AAE9KHM7"/>
<feature type="transmembrane region" description="Helical" evidence="8">
    <location>
        <begin position="102"/>
        <end position="120"/>
    </location>
</feature>
<dbReference type="InterPro" id="IPR002656">
    <property type="entry name" value="Acyl_transf_3_dom"/>
</dbReference>
<keyword evidence="6 8" id="KW-0472">Membrane</keyword>
<evidence type="ECO:0000313" key="11">
    <source>
        <dbReference type="EMBL" id="TCP09188.1"/>
    </source>
</evidence>
<feature type="domain" description="SGNH" evidence="10">
    <location>
        <begin position="391"/>
        <end position="613"/>
    </location>
</feature>
<evidence type="ECO:0000313" key="14">
    <source>
        <dbReference type="Proteomes" id="UP000829756"/>
    </source>
</evidence>
<reference evidence="12" key="3">
    <citation type="journal article" date="2022" name="Res Sq">
        <title>Evolution of multicellular longitudinally dividing oral cavity symbionts (Neisseriaceae).</title>
        <authorList>
            <person name="Nyongesa S."/>
            <person name="Weber P."/>
            <person name="Bernet E."/>
            <person name="Pullido F."/>
            <person name="Nieckarz M."/>
            <person name="Delaby M."/>
            <person name="Nieves C."/>
            <person name="Viehboeck T."/>
            <person name="Krause N."/>
            <person name="Rivera-Millot A."/>
            <person name="Nakamura A."/>
            <person name="Vischer N."/>
            <person name="VanNieuwenhze M."/>
            <person name="Brun Y."/>
            <person name="Cava F."/>
            <person name="Bulgheresi S."/>
            <person name="Veyrier F."/>
        </authorList>
    </citation>
    <scope>NUCLEOTIDE SEQUENCE</scope>
    <source>
        <strain evidence="12">1258/02</strain>
    </source>
</reference>
<evidence type="ECO:0000256" key="6">
    <source>
        <dbReference type="ARBA" id="ARBA00023136"/>
    </source>
</evidence>
<dbReference type="GO" id="GO:0016788">
    <property type="term" value="F:hydrolase activity, acting on ester bonds"/>
    <property type="evidence" value="ECO:0007669"/>
    <property type="project" value="UniProtKB-ARBA"/>
</dbReference>
<dbReference type="Pfam" id="PF01757">
    <property type="entry name" value="Acyl_transf_3"/>
    <property type="match status" value="1"/>
</dbReference>
<accession>A0AAE9KHM7</accession>
<feature type="transmembrane region" description="Helical" evidence="8">
    <location>
        <begin position="283"/>
        <end position="305"/>
    </location>
</feature>
<dbReference type="EMBL" id="CP091507">
    <property type="protein sequence ID" value="UOO79067.1"/>
    <property type="molecule type" value="Genomic_DNA"/>
</dbReference>
<dbReference type="Pfam" id="PF19040">
    <property type="entry name" value="SGNH"/>
    <property type="match status" value="1"/>
</dbReference>
<keyword evidence="2" id="KW-1003">Cell membrane</keyword>
<reference evidence="12" key="2">
    <citation type="submission" date="2021-12" db="EMBL/GenBank/DDBJ databases">
        <authorList>
            <person name="Veyrier F.J."/>
        </authorList>
    </citation>
    <scope>NUCLEOTIDE SEQUENCE</scope>
    <source>
        <strain evidence="12">1258/02</strain>
    </source>
</reference>
<dbReference type="Proteomes" id="UP000829756">
    <property type="component" value="Chromosome"/>
</dbReference>
<dbReference type="RefSeq" id="WP_132952866.1">
    <property type="nucleotide sequence ID" value="NZ_CP091507.1"/>
</dbReference>
<feature type="transmembrane region" description="Helical" evidence="8">
    <location>
        <begin position="250"/>
        <end position="271"/>
    </location>
</feature>
<evidence type="ECO:0000256" key="2">
    <source>
        <dbReference type="ARBA" id="ARBA00022475"/>
    </source>
</evidence>
<dbReference type="KEGG" id="usu:LVJ78_10270"/>
<keyword evidence="3" id="KW-0808">Transferase</keyword>
<dbReference type="Proteomes" id="UP000294721">
    <property type="component" value="Unassembled WGS sequence"/>
</dbReference>
<gene>
    <name evidence="11" type="ORF">EV680_10453</name>
    <name evidence="12" type="ORF">LVJ78_10270</name>
</gene>
<dbReference type="GO" id="GO:0016747">
    <property type="term" value="F:acyltransferase activity, transferring groups other than amino-acyl groups"/>
    <property type="evidence" value="ECO:0007669"/>
    <property type="project" value="InterPro"/>
</dbReference>
<feature type="transmembrane region" description="Helical" evidence="8">
    <location>
        <begin position="317"/>
        <end position="337"/>
    </location>
</feature>
<reference evidence="11 13" key="1">
    <citation type="submission" date="2019-03" db="EMBL/GenBank/DDBJ databases">
        <title>Genomic Encyclopedia of Type Strains, Phase IV (KMG-IV): sequencing the most valuable type-strain genomes for metagenomic binning, comparative biology and taxonomic classification.</title>
        <authorList>
            <person name="Goeker M."/>
        </authorList>
    </citation>
    <scope>NUCLEOTIDE SEQUENCE [LARGE SCALE GENOMIC DNA]</scope>
    <source>
        <strain evidence="11 13">DSM 17474</strain>
    </source>
</reference>
<protein>
    <submittedName>
        <fullName evidence="12">Acyltransferase</fullName>
    </submittedName>
    <submittedName>
        <fullName evidence="11">Peptidoglycan/LPS O-acetylase OafA/YrhL</fullName>
    </submittedName>
</protein>
<proteinExistence type="predicted"/>
<keyword evidence="4 8" id="KW-0812">Transmembrane</keyword>
<evidence type="ECO:0000256" key="8">
    <source>
        <dbReference type="SAM" id="Phobius"/>
    </source>
</evidence>
<keyword evidence="13" id="KW-1185">Reference proteome</keyword>
<evidence type="ECO:0000313" key="12">
    <source>
        <dbReference type="EMBL" id="UOO79067.1"/>
    </source>
</evidence>
<dbReference type="SUPFAM" id="SSF52266">
    <property type="entry name" value="SGNH hydrolase"/>
    <property type="match status" value="1"/>
</dbReference>
<feature type="transmembrane region" description="Helical" evidence="8">
    <location>
        <begin position="76"/>
        <end position="96"/>
    </location>
</feature>
<keyword evidence="7 12" id="KW-0012">Acyltransferase</keyword>
<dbReference type="InterPro" id="IPR050879">
    <property type="entry name" value="Acyltransferase_3"/>
</dbReference>
<comment type="subcellular location">
    <subcellularLocation>
        <location evidence="1">Cell membrane</location>
        <topology evidence="1">Multi-pass membrane protein</topology>
    </subcellularLocation>
</comment>
<feature type="transmembrane region" description="Helical" evidence="8">
    <location>
        <begin position="167"/>
        <end position="185"/>
    </location>
</feature>
<organism evidence="12 14">
    <name type="scientific">Uruburuella suis</name>
    <dbReference type="NCBI Taxonomy" id="252130"/>
    <lineage>
        <taxon>Bacteria</taxon>
        <taxon>Pseudomonadati</taxon>
        <taxon>Pseudomonadota</taxon>
        <taxon>Betaproteobacteria</taxon>
        <taxon>Neisseriales</taxon>
        <taxon>Neisseriaceae</taxon>
        <taxon>Uruburuella</taxon>
    </lineage>
</organism>
<feature type="transmembrane region" description="Helical" evidence="8">
    <location>
        <begin position="349"/>
        <end position="370"/>
    </location>
</feature>
<evidence type="ECO:0000256" key="5">
    <source>
        <dbReference type="ARBA" id="ARBA00022989"/>
    </source>
</evidence>
<evidence type="ECO:0000256" key="3">
    <source>
        <dbReference type="ARBA" id="ARBA00022679"/>
    </source>
</evidence>
<dbReference type="PANTHER" id="PTHR23028:SF53">
    <property type="entry name" value="ACYL_TRANSF_3 DOMAIN-CONTAINING PROTEIN"/>
    <property type="match status" value="1"/>
</dbReference>
<dbReference type="PANTHER" id="PTHR23028">
    <property type="entry name" value="ACETYLTRANSFERASE"/>
    <property type="match status" value="1"/>
</dbReference>
<evidence type="ECO:0000259" key="10">
    <source>
        <dbReference type="Pfam" id="PF19040"/>
    </source>
</evidence>
<dbReference type="Gene3D" id="3.40.50.1110">
    <property type="entry name" value="SGNH hydrolase"/>
    <property type="match status" value="1"/>
</dbReference>
<feature type="domain" description="Acyltransferase 3" evidence="9">
    <location>
        <begin position="9"/>
        <end position="331"/>
    </location>
</feature>
<dbReference type="InterPro" id="IPR036514">
    <property type="entry name" value="SGNH_hydro_sf"/>
</dbReference>
<dbReference type="EMBL" id="SLXE01000004">
    <property type="protein sequence ID" value="TCP09188.1"/>
    <property type="molecule type" value="Genomic_DNA"/>
</dbReference>
<dbReference type="GO" id="GO:0005886">
    <property type="term" value="C:plasma membrane"/>
    <property type="evidence" value="ECO:0007669"/>
    <property type="project" value="UniProtKB-SubCell"/>
</dbReference>
<keyword evidence="5 8" id="KW-1133">Transmembrane helix</keyword>
<sequence length="634" mass="71533">MSKALTYRADIDTLRAVAVLSVVCFHFSKTWLPGGFLGVDVFFVISGFLITLILHREMNAGVFSFKNFYVRRMKRILPVFFVVVLTALVLGAMLFTPDDFAMLSRSALASVLFAANFYFARGQGYFDPAQEEKPLLHIWSLSVEEQYYFVFPILLLLVVRRSYREQMLFMALLMLMSLLAAYIPTGLDKYYLPHLRAFEMLTGSMLAVFVQQQTLAGKKPGEKTAACGSLLAGLTLLACLWFYHPGMPYFPGWAGLVPCAATAALIYYNGFDHRFKKLFQWRPLVWVGLISYSLYLWHFLVLAFARYLSGTEHLPDAWLLPLAILMLICTLITYYGVEQPIKSWKPGFARSFAGFYALPAIMVAVAVAGFQQSAWIQEYRQQGLARADTSCHNTLHKKCVWGAEGEPPWVLMLGDSHADQYKTFIDAMGKKEGWSAKLVSADTCAFVRKYDARVLHNNASCRNVHQYADEHLAEYPIVMLAMRWGNQIKADKLSVGYDEQFFDKLDATLTHFAAENKTVYLFTDNPAIQYSALRAYKLQHNLPMWAPVRTLHKQDDNVDAGNAAMRAVAAKHGNVHIVDAQAFLPDNFLFNGKPVYADLDHINPFAGAELAKRYGARFSLLPSGLQTKQTQAAR</sequence>
<dbReference type="GO" id="GO:0009103">
    <property type="term" value="P:lipopolysaccharide biosynthetic process"/>
    <property type="evidence" value="ECO:0007669"/>
    <property type="project" value="TreeGrafter"/>
</dbReference>
<evidence type="ECO:0000256" key="7">
    <source>
        <dbReference type="ARBA" id="ARBA00023315"/>
    </source>
</evidence>
<name>A0AAE9KHM7_9NEIS</name>
<evidence type="ECO:0000259" key="9">
    <source>
        <dbReference type="Pfam" id="PF01757"/>
    </source>
</evidence>
<evidence type="ECO:0000313" key="13">
    <source>
        <dbReference type="Proteomes" id="UP000294721"/>
    </source>
</evidence>
<feature type="transmembrane region" description="Helical" evidence="8">
    <location>
        <begin position="34"/>
        <end position="55"/>
    </location>
</feature>